<feature type="domain" description="Lysine-specific demethylase 3B PWWP" evidence="3">
    <location>
        <begin position="99"/>
        <end position="196"/>
    </location>
</feature>
<feature type="compositionally biased region" description="Basic and acidic residues" evidence="1">
    <location>
        <begin position="855"/>
        <end position="871"/>
    </location>
</feature>
<feature type="region of interest" description="Disordered" evidence="1">
    <location>
        <begin position="1026"/>
        <end position="1076"/>
    </location>
</feature>
<feature type="compositionally biased region" description="Basic residues" evidence="1">
    <location>
        <begin position="1754"/>
        <end position="1763"/>
    </location>
</feature>
<feature type="compositionally biased region" description="Basic and acidic residues" evidence="1">
    <location>
        <begin position="1925"/>
        <end position="1941"/>
    </location>
</feature>
<feature type="region of interest" description="Disordered" evidence="1">
    <location>
        <begin position="1345"/>
        <end position="1420"/>
    </location>
</feature>
<feature type="compositionally biased region" description="Polar residues" evidence="1">
    <location>
        <begin position="785"/>
        <end position="796"/>
    </location>
</feature>
<feature type="compositionally biased region" description="Basic and acidic residues" evidence="1">
    <location>
        <begin position="2157"/>
        <end position="2170"/>
    </location>
</feature>
<dbReference type="Pfam" id="PF22987">
    <property type="entry name" value="Tudor_KDM3B"/>
    <property type="match status" value="1"/>
</dbReference>
<feature type="compositionally biased region" description="Polar residues" evidence="1">
    <location>
        <begin position="549"/>
        <end position="560"/>
    </location>
</feature>
<feature type="region of interest" description="Disordered" evidence="1">
    <location>
        <begin position="1441"/>
        <end position="1466"/>
    </location>
</feature>
<feature type="compositionally biased region" description="Basic and acidic residues" evidence="1">
    <location>
        <begin position="472"/>
        <end position="487"/>
    </location>
</feature>
<feature type="region of interest" description="Disordered" evidence="1">
    <location>
        <begin position="850"/>
        <end position="908"/>
    </location>
</feature>
<feature type="region of interest" description="Disordered" evidence="1">
    <location>
        <begin position="924"/>
        <end position="952"/>
    </location>
</feature>
<feature type="compositionally biased region" description="Polar residues" evidence="1">
    <location>
        <begin position="428"/>
        <end position="458"/>
    </location>
</feature>
<protein>
    <submittedName>
        <fullName evidence="5">Uncharacterized protein</fullName>
    </submittedName>
</protein>
<feature type="compositionally biased region" description="Low complexity" evidence="1">
    <location>
        <begin position="408"/>
        <end position="424"/>
    </location>
</feature>
<feature type="region of interest" description="Disordered" evidence="1">
    <location>
        <begin position="472"/>
        <end position="503"/>
    </location>
</feature>
<feature type="compositionally biased region" description="Polar residues" evidence="1">
    <location>
        <begin position="343"/>
        <end position="377"/>
    </location>
</feature>
<feature type="compositionally biased region" description="Polar residues" evidence="1">
    <location>
        <begin position="2142"/>
        <end position="2153"/>
    </location>
</feature>
<dbReference type="Pfam" id="PF22989">
    <property type="entry name" value="DUF7030"/>
    <property type="match status" value="1"/>
</dbReference>
<feature type="region of interest" description="Disordered" evidence="1">
    <location>
        <begin position="1806"/>
        <end position="1825"/>
    </location>
</feature>
<evidence type="ECO:0000313" key="6">
    <source>
        <dbReference type="Proteomes" id="UP001152795"/>
    </source>
</evidence>
<feature type="compositionally biased region" description="Basic and acidic residues" evidence="1">
    <location>
        <begin position="1996"/>
        <end position="2009"/>
    </location>
</feature>
<feature type="domain" description="Lysine-specific demethylase 3A/B tudor" evidence="2">
    <location>
        <begin position="199"/>
        <end position="271"/>
    </location>
</feature>
<proteinExistence type="predicted"/>
<feature type="compositionally biased region" description="Polar residues" evidence="1">
    <location>
        <begin position="872"/>
        <end position="891"/>
    </location>
</feature>
<feature type="compositionally biased region" description="Basic and acidic residues" evidence="1">
    <location>
        <begin position="1696"/>
        <end position="1751"/>
    </location>
</feature>
<dbReference type="Pfam" id="PF22988">
    <property type="entry name" value="PWWP_KDM3B"/>
    <property type="match status" value="1"/>
</dbReference>
<feature type="domain" description="DUF7030" evidence="4">
    <location>
        <begin position="27"/>
        <end position="89"/>
    </location>
</feature>
<feature type="compositionally biased region" description="Polar residues" evidence="1">
    <location>
        <begin position="1505"/>
        <end position="1516"/>
    </location>
</feature>
<feature type="compositionally biased region" description="Basic and acidic residues" evidence="1">
    <location>
        <begin position="1879"/>
        <end position="1888"/>
    </location>
</feature>
<feature type="compositionally biased region" description="Basic residues" evidence="1">
    <location>
        <begin position="1517"/>
        <end position="1534"/>
    </location>
</feature>
<dbReference type="InterPro" id="IPR054504">
    <property type="entry name" value="PWWP_KDM3B"/>
</dbReference>
<feature type="compositionally biased region" description="Basic and acidic residues" evidence="1">
    <location>
        <begin position="1842"/>
        <end position="1853"/>
    </location>
</feature>
<gene>
    <name evidence="5" type="ORF">PACLA_8A076462</name>
</gene>
<evidence type="ECO:0000259" key="3">
    <source>
        <dbReference type="Pfam" id="PF22988"/>
    </source>
</evidence>
<feature type="region of interest" description="Disordered" evidence="1">
    <location>
        <begin position="332"/>
        <end position="385"/>
    </location>
</feature>
<feature type="region of interest" description="Disordered" evidence="1">
    <location>
        <begin position="777"/>
        <end position="797"/>
    </location>
</feature>
<dbReference type="OrthoDB" id="1667110at2759"/>
<feature type="region of interest" description="Disordered" evidence="1">
    <location>
        <begin position="1988"/>
        <end position="2023"/>
    </location>
</feature>
<feature type="compositionally biased region" description="Polar residues" evidence="1">
    <location>
        <begin position="1036"/>
        <end position="1073"/>
    </location>
</feature>
<feature type="compositionally biased region" description="Polar residues" evidence="1">
    <location>
        <begin position="1401"/>
        <end position="1410"/>
    </location>
</feature>
<organism evidence="5 6">
    <name type="scientific">Paramuricea clavata</name>
    <name type="common">Red gorgonian</name>
    <name type="synonym">Violescent sea-whip</name>
    <dbReference type="NCBI Taxonomy" id="317549"/>
    <lineage>
        <taxon>Eukaryota</taxon>
        <taxon>Metazoa</taxon>
        <taxon>Cnidaria</taxon>
        <taxon>Anthozoa</taxon>
        <taxon>Octocorallia</taxon>
        <taxon>Malacalcyonacea</taxon>
        <taxon>Plexauridae</taxon>
        <taxon>Paramuricea</taxon>
    </lineage>
</organism>
<feature type="compositionally biased region" description="Polar residues" evidence="1">
    <location>
        <begin position="935"/>
        <end position="952"/>
    </location>
</feature>
<feature type="compositionally biased region" description="Polar residues" evidence="1">
    <location>
        <begin position="1806"/>
        <end position="1822"/>
    </location>
</feature>
<feature type="compositionally biased region" description="Polar residues" evidence="1">
    <location>
        <begin position="1367"/>
        <end position="1392"/>
    </location>
</feature>
<feature type="region of interest" description="Disordered" evidence="1">
    <location>
        <begin position="1694"/>
        <end position="1783"/>
    </location>
</feature>
<dbReference type="InterPro" id="IPR054503">
    <property type="entry name" value="KDM3AB_Tudor"/>
</dbReference>
<comment type="caution">
    <text evidence="5">The sequence shown here is derived from an EMBL/GenBank/DDBJ whole genome shotgun (WGS) entry which is preliminary data.</text>
</comment>
<feature type="non-terminal residue" evidence="5">
    <location>
        <position position="1"/>
    </location>
</feature>
<keyword evidence="6" id="KW-1185">Reference proteome</keyword>
<feature type="region of interest" description="Disordered" evidence="1">
    <location>
        <begin position="1839"/>
        <end position="1865"/>
    </location>
</feature>
<evidence type="ECO:0000259" key="4">
    <source>
        <dbReference type="Pfam" id="PF22989"/>
    </source>
</evidence>
<feature type="region of interest" description="Disordered" evidence="1">
    <location>
        <begin position="2103"/>
        <end position="2180"/>
    </location>
</feature>
<feature type="region of interest" description="Disordered" evidence="1">
    <location>
        <begin position="2059"/>
        <end position="2090"/>
    </location>
</feature>
<dbReference type="EMBL" id="CACRXK020003099">
    <property type="protein sequence ID" value="CAB3997445.1"/>
    <property type="molecule type" value="Genomic_DNA"/>
</dbReference>
<feature type="region of interest" description="Disordered" evidence="1">
    <location>
        <begin position="1503"/>
        <end position="1542"/>
    </location>
</feature>
<feature type="region of interest" description="Disordered" evidence="1">
    <location>
        <begin position="400"/>
        <end position="458"/>
    </location>
</feature>
<feature type="compositionally biased region" description="Basic and acidic residues" evidence="1">
    <location>
        <begin position="2115"/>
        <end position="2124"/>
    </location>
</feature>
<feature type="compositionally biased region" description="Basic and acidic residues" evidence="1">
    <location>
        <begin position="1350"/>
        <end position="1366"/>
    </location>
</feature>
<name>A0A6S7H0T4_PARCT</name>
<accession>A0A6S7H0T4</accession>
<reference evidence="5" key="1">
    <citation type="submission" date="2020-04" db="EMBL/GenBank/DDBJ databases">
        <authorList>
            <person name="Alioto T."/>
            <person name="Alioto T."/>
            <person name="Gomez Garrido J."/>
        </authorList>
    </citation>
    <scope>NUCLEOTIDE SEQUENCE</scope>
    <source>
        <strain evidence="5">A484AB</strain>
    </source>
</reference>
<sequence>MSRNDERASKEMYEQRTAMLHFPIRQELVGKRFIVITEEATRRGAKNQGLENYSWKQGYIRACSVKDILDKELQVLVEFDGASWEYRQWIKIYEQTKAFFVESTVVWATRIYRGSNTHRSTISWPALIFVPIVDYMGFDKDSKHPVEYFGDKQLAFLKENEVGLFKDSEESLNQVFCINALVQEDLLGWQRLQKTQACLMKGAETLTGARVTVYRLELRQWYTGCITAHNLTTRELHVMDDNVLQTHPVDPALVQINLMANDDELLRILHGEQSKMLPTRRQRNAQIYFQANCPEQKPQAGVTNWHVVRDLNAPKPGWSRPSVVRTVSHGKPAFVPSVGQDLDGSQETSPQSFPKQNDPASSSRQKNDGKTSGSHSTTKVKVHKPIPVVLKLQDTLPFPHYAPQPARSSTSPLLSSLNSTPSPLRAQLTPSPLSGQHTPSPQSLSNQTPPQNSRNESPFNIALCDQSSARVAAEKELARTRNHENYRTNHNSQSTPMTSSRKSSVIETADKVNSRLVPSPSISSHPMQLFATNTEGGNCPNFTLTIETTRKTPPQITTGVIPSESPSDENPVRNSSPESEAPLTALAESSRNFVPGVKTQRKKKKPRTKAAPIAKVIHPTVVIDDAPSQSTVETTTPQRSTNNLQNTVISTERGHSSRMENERARNSCRMESGVTQNVHTNPIITQTKNMQARGTQFSNTQERSLFTEIQCEYLRVMEALVRFQYSMIIEAYDTINQTRTEEQRFSVTDTFCKFIEQNRHTGNIFCEASFARQERQRVEHERHMSQGTAASPNRVTSCLPEEIERRLRSAEEAVDRGRKEVISVVLPFEERQQKKGQYMEWEVLKQQLQKQQKASHNEKIQKHHHVEEKTQPARQGQAEAQKQNHLQGQQQRQDKAQHHSLPGVFPLYSDSSGQVELLKEIEQQLKQARAPEEPQQASRTQPSVMQSPPQQANPLLHASRSQLLRTPENFQQLQQLLLQRTQLYEQQRYEEVQRKRVNELLQVKDVEQKTILLQNIVDALETQKASSRDVLKSPPAINSNFGNRSTESQLTKVQTKQSQLAAPSEVNPAQAQQHIPKPPFLSADQLLSSLTTSAACRVTENLAIAPGLISENQPTAGNTQVSGNSEKSNLALVMKKENPGIYLLSGSTPIIPDITSCVDMLGEAGSKKDKLGSAKASKNKSSDKKRKTSSLLTPGDSETLPKPKRQRKSTKKKNVSDIASQDIASSGPLPGCVSIKQERLPVKSVPPGKVLPVAMTSGDRNVTPVKANDDQFSHAQYQPRSITKGIGFIPINTVHEVGSTVTNASVTSKASDSLDVLASVSASRSVQETQDVRRPAVTSVIQSCIGKNRLPHDGSRQFADENRRSSDSNPQLGKTNRQLFDDFPTSTNGNRQLTDEKQQHTSDPSKSTNAARLGSESVPIFADTTQVTEVGVCHTTTDGSQMFSDGKQSHNECNQPATERSVERNIGEEDVQCGVKDRTDPISDQLVKIQIAPNPSHLVKDKSVDISSVGLNGSVNKTKKPRKERQKKERKKKIQGPGSAVETTFKTKDVGSNILQEMSRLYLFKGEQNIGENKSNEVLCEPVRQLSSTRDDENKAKLTSQNVNALSLDHGGQNDGNAATIKSADIKMKETDEAPELSTLKNVVFGSLKNSDIPKKSAEMEAQDSSKPVDPTFAVISQNIQALNLDYSETSLYNKSTDETPKVKQKKKEISSGKKSGKKESKSKPDGSKTKKTSEKKPKTPRGNKQEKESVAKSGKKSSKVKHDKVLTKLKEIDNKQPDFGNISANVDTVQLSLGSEETTTLKLSVNENNATKLPATTSSDGECSDNKVIVNSLEQLSVSAKESKKSDEKAADNKSTQPVDDTEDVCSILFKSQNSELESLRNNKDDNTTVENTLEIAGKVNVAEAPKKQKKKKTDLSKPQTKKSASEKAKKKPAKDEKITKNNKKASKKSEKNNIKSLENNSITVKSENEKGTACVAKDSVMAVDEFVSSAADESEQKRLVQEQGKEQAEEETNSVTPELASTDAVVKANGIEKRRESEDIVFVNDKSVGNFVNAREEEESVFSESLLSRKRKRCTSLERNDSVVSESSDVESCVPVVCNETAATESNQASSRKSSENGEKKESKIRKKKVKKENETKNESAITLETDTSALDGSMKQDEKKESGAEAKKKVKKPKEKKVREKIQKEEWVYFLQRGGCKALPSMPQCRECRNYETEEEAVLNKSCCRFHMFRRCRSKSNRLEMAGFSSSEHAQGDDLLPWIAGEE</sequence>
<feature type="region of interest" description="Disordered" evidence="1">
    <location>
        <begin position="1877"/>
        <end position="1976"/>
    </location>
</feature>
<feature type="region of interest" description="Disordered" evidence="1">
    <location>
        <begin position="549"/>
        <end position="611"/>
    </location>
</feature>
<evidence type="ECO:0000259" key="2">
    <source>
        <dbReference type="Pfam" id="PF22987"/>
    </source>
</evidence>
<evidence type="ECO:0000256" key="1">
    <source>
        <dbReference type="SAM" id="MobiDB-lite"/>
    </source>
</evidence>
<feature type="compositionally biased region" description="Basic residues" evidence="1">
    <location>
        <begin position="1202"/>
        <end position="1213"/>
    </location>
</feature>
<feature type="compositionally biased region" description="Basic residues" evidence="1">
    <location>
        <begin position="599"/>
        <end position="608"/>
    </location>
</feature>
<feature type="region of interest" description="Disordered" evidence="1">
    <location>
        <begin position="1165"/>
        <end position="1223"/>
    </location>
</feature>
<evidence type="ECO:0000313" key="5">
    <source>
        <dbReference type="EMBL" id="CAB3997445.1"/>
    </source>
</evidence>
<feature type="compositionally biased region" description="Polar residues" evidence="1">
    <location>
        <begin position="488"/>
        <end position="503"/>
    </location>
</feature>
<feature type="compositionally biased region" description="Basic and acidic residues" evidence="1">
    <location>
        <begin position="1764"/>
        <end position="1777"/>
    </location>
</feature>
<dbReference type="InterPro" id="IPR054294">
    <property type="entry name" value="DUF7030"/>
</dbReference>
<dbReference type="Proteomes" id="UP001152795">
    <property type="component" value="Unassembled WGS sequence"/>
</dbReference>